<organism evidence="2">
    <name type="scientific">Salmonella enterica subsp. salamae</name>
    <dbReference type="NCBI Taxonomy" id="59202"/>
    <lineage>
        <taxon>Bacteria</taxon>
        <taxon>Pseudomonadati</taxon>
        <taxon>Pseudomonadota</taxon>
        <taxon>Gammaproteobacteria</taxon>
        <taxon>Enterobacterales</taxon>
        <taxon>Enterobacteriaceae</taxon>
        <taxon>Salmonella</taxon>
    </lineage>
</organism>
<dbReference type="Gene3D" id="2.60.40.1090">
    <property type="entry name" value="Fimbrial-type adhesion domain"/>
    <property type="match status" value="1"/>
</dbReference>
<dbReference type="GO" id="GO:0009289">
    <property type="term" value="C:pilus"/>
    <property type="evidence" value="ECO:0007669"/>
    <property type="project" value="InterPro"/>
</dbReference>
<dbReference type="AlphaFoldDB" id="A0A5Y3MWM3"/>
<evidence type="ECO:0000313" key="2">
    <source>
        <dbReference type="EMBL" id="ECI4011688.1"/>
    </source>
</evidence>
<name>A0A5Y3MWM3_SALER</name>
<proteinExistence type="predicted"/>
<dbReference type="GO" id="GO:0007155">
    <property type="term" value="P:cell adhesion"/>
    <property type="evidence" value="ECO:0007669"/>
    <property type="project" value="InterPro"/>
</dbReference>
<dbReference type="Proteomes" id="UP000839598">
    <property type="component" value="Unassembled WGS sequence"/>
</dbReference>
<dbReference type="EMBL" id="AAIVAV010000030">
    <property type="protein sequence ID" value="ECI4011688.1"/>
    <property type="molecule type" value="Genomic_DNA"/>
</dbReference>
<gene>
    <name evidence="2" type="ORF">DN310_20785</name>
</gene>
<comment type="caution">
    <text evidence="2">The sequence shown here is derived from an EMBL/GenBank/DDBJ whole genome shotgun (WGS) entry which is preliminary data.</text>
</comment>
<reference evidence="2" key="1">
    <citation type="submission" date="2018-06" db="EMBL/GenBank/DDBJ databases">
        <authorList>
            <person name="Ashton P.M."/>
            <person name="Dallman T."/>
            <person name="Nair S."/>
            <person name="De Pinna E."/>
            <person name="Peters T."/>
            <person name="Grant K."/>
        </authorList>
    </citation>
    <scope>NUCLEOTIDE SEQUENCE [LARGE SCALE GENOMIC DNA]</scope>
    <source>
        <strain evidence="2">275803</strain>
    </source>
</reference>
<sequence length="198" mass="20807">MLNNSGKATLLLLTGLMMSSVAMADSGGTVQGGSGNVTLSVPVTTSTCSVSIPDTAITFNTITKNSAAPAGTVLDNQKFDIQFKDCTLDSLSIKTVASDYMKDMPGSTDAAAFDSSTDPDQALYYRILLPNVPEITRGGVLFTSGDKYFDIKGAPLVITPGSADYTLSSKIRLVSSGKERSNLAQNVTGSFNYLVTYN</sequence>
<keyword evidence="1" id="KW-0732">Signal</keyword>
<dbReference type="SUPFAM" id="SSF49401">
    <property type="entry name" value="Bacterial adhesins"/>
    <property type="match status" value="1"/>
</dbReference>
<dbReference type="InterPro" id="IPR036937">
    <property type="entry name" value="Adhesion_dom_fimbrial_sf"/>
</dbReference>
<feature type="chain" id="PRO_5024882119" evidence="1">
    <location>
        <begin position="25"/>
        <end position="198"/>
    </location>
</feature>
<accession>A0A5Y3MWM3</accession>
<dbReference type="InterPro" id="IPR008966">
    <property type="entry name" value="Adhesion_dom_sf"/>
</dbReference>
<protein>
    <submittedName>
        <fullName evidence="2">Type 1 fimbrial protein</fullName>
    </submittedName>
</protein>
<feature type="signal peptide" evidence="1">
    <location>
        <begin position="1"/>
        <end position="24"/>
    </location>
</feature>
<evidence type="ECO:0000256" key="1">
    <source>
        <dbReference type="SAM" id="SignalP"/>
    </source>
</evidence>